<protein>
    <submittedName>
        <fullName evidence="3">Uncharacterized protein</fullName>
    </submittedName>
</protein>
<name>A0A9P0GDK4_9CUCU</name>
<dbReference type="Proteomes" id="UP001153636">
    <property type="component" value="Chromosome 4"/>
</dbReference>
<evidence type="ECO:0000313" key="4">
    <source>
        <dbReference type="Proteomes" id="UP001153636"/>
    </source>
</evidence>
<feature type="compositionally biased region" description="Basic and acidic residues" evidence="2">
    <location>
        <begin position="1"/>
        <end position="15"/>
    </location>
</feature>
<evidence type="ECO:0000256" key="1">
    <source>
        <dbReference type="SAM" id="Coils"/>
    </source>
</evidence>
<dbReference type="OrthoDB" id="6773780at2759"/>
<accession>A0A9P0GDK4</accession>
<sequence length="238" mass="28196">MEKGDNSERQRREQEGECEDDIINQESNQNVGNRIREGDSSQNRNNNMMDQMMQYLEQMNKGLEEKLDKVEEKLTEERKEIYGMLKIQKEAYDKLQERIQTIHENMKIRIREFQGGIEKRVEEIEQDVQNNMEQLNLKFKVLYKDTCRICDIYTSELSSADNLKKQKLEATHLKHLQIAEELRALMNSDITVSQEDETVETLTFDLQKTHSIPKLPTGIVYYKRHLNLYNLGIFNSKD</sequence>
<proteinExistence type="predicted"/>
<organism evidence="3 4">
    <name type="scientific">Psylliodes chrysocephalus</name>
    <dbReference type="NCBI Taxonomy" id="3402493"/>
    <lineage>
        <taxon>Eukaryota</taxon>
        <taxon>Metazoa</taxon>
        <taxon>Ecdysozoa</taxon>
        <taxon>Arthropoda</taxon>
        <taxon>Hexapoda</taxon>
        <taxon>Insecta</taxon>
        <taxon>Pterygota</taxon>
        <taxon>Neoptera</taxon>
        <taxon>Endopterygota</taxon>
        <taxon>Coleoptera</taxon>
        <taxon>Polyphaga</taxon>
        <taxon>Cucujiformia</taxon>
        <taxon>Chrysomeloidea</taxon>
        <taxon>Chrysomelidae</taxon>
        <taxon>Galerucinae</taxon>
        <taxon>Alticini</taxon>
        <taxon>Psylliodes</taxon>
    </lineage>
</organism>
<feature type="region of interest" description="Disordered" evidence="2">
    <location>
        <begin position="1"/>
        <end position="46"/>
    </location>
</feature>
<feature type="coiled-coil region" evidence="1">
    <location>
        <begin position="53"/>
        <end position="138"/>
    </location>
</feature>
<keyword evidence="1" id="KW-0175">Coiled coil</keyword>
<dbReference type="EMBL" id="OV651816">
    <property type="protein sequence ID" value="CAH1109473.1"/>
    <property type="molecule type" value="Genomic_DNA"/>
</dbReference>
<keyword evidence="4" id="KW-1185">Reference proteome</keyword>
<dbReference type="AlphaFoldDB" id="A0A9P0GDK4"/>
<reference evidence="3" key="1">
    <citation type="submission" date="2022-01" db="EMBL/GenBank/DDBJ databases">
        <authorList>
            <person name="King R."/>
        </authorList>
    </citation>
    <scope>NUCLEOTIDE SEQUENCE</scope>
</reference>
<evidence type="ECO:0000256" key="2">
    <source>
        <dbReference type="SAM" id="MobiDB-lite"/>
    </source>
</evidence>
<dbReference type="Gene3D" id="1.20.120.20">
    <property type="entry name" value="Apolipoprotein"/>
    <property type="match status" value="1"/>
</dbReference>
<gene>
    <name evidence="3" type="ORF">PSYICH_LOCUS10252</name>
</gene>
<evidence type="ECO:0000313" key="3">
    <source>
        <dbReference type="EMBL" id="CAH1109473.1"/>
    </source>
</evidence>